<dbReference type="PANTHER" id="PTHR35697:SF1">
    <property type="entry name" value="PROTEIN TRACHEARY ELEMENT DIFFERENTIATION-RELATED 7"/>
    <property type="match status" value="1"/>
</dbReference>
<keyword evidence="2" id="KW-1133">Transmembrane helix</keyword>
<evidence type="ECO:0000313" key="3">
    <source>
        <dbReference type="EnsemblPlants" id="OGLUM08G00650.1"/>
    </source>
</evidence>
<reference evidence="3" key="1">
    <citation type="submission" date="2015-04" db="UniProtKB">
        <authorList>
            <consortium name="EnsemblPlants"/>
        </authorList>
    </citation>
    <scope>IDENTIFICATION</scope>
</reference>
<feature type="region of interest" description="Disordered" evidence="1">
    <location>
        <begin position="196"/>
        <end position="237"/>
    </location>
</feature>
<dbReference type="GO" id="GO:0009834">
    <property type="term" value="P:plant-type secondary cell wall biogenesis"/>
    <property type="evidence" value="ECO:0007669"/>
    <property type="project" value="InterPro"/>
</dbReference>
<keyword evidence="2" id="KW-0472">Membrane</keyword>
<sequence>MAFNPGSPGFGFPFPFYPPNPNPYAPLNPNAPKPPVMPPRPQAPPPPQRFPPPPAPPIRPPPPAPVPPPPSPPPHIVIIVVFVSFGGLLLLACLAALFCWHKKKRRETERKAEVHNLSGHVHVHKATESGPGGAKATVLSIDEDLKFQEVAGESSSAAGAGSHHTPWSWHRRQQEGKAENKAELINVTEHIHVDEKIVSGPQGQKIEILSEDEDIRFEEAGRKEKGDERSKTRITKT</sequence>
<organism evidence="3">
    <name type="scientific">Oryza glumipatula</name>
    <dbReference type="NCBI Taxonomy" id="40148"/>
    <lineage>
        <taxon>Eukaryota</taxon>
        <taxon>Viridiplantae</taxon>
        <taxon>Streptophyta</taxon>
        <taxon>Embryophyta</taxon>
        <taxon>Tracheophyta</taxon>
        <taxon>Spermatophyta</taxon>
        <taxon>Magnoliopsida</taxon>
        <taxon>Liliopsida</taxon>
        <taxon>Poales</taxon>
        <taxon>Poaceae</taxon>
        <taxon>BOP clade</taxon>
        <taxon>Oryzoideae</taxon>
        <taxon>Oryzeae</taxon>
        <taxon>Oryzinae</taxon>
        <taxon>Oryza</taxon>
    </lineage>
</organism>
<evidence type="ECO:0000313" key="4">
    <source>
        <dbReference type="Proteomes" id="UP000026961"/>
    </source>
</evidence>
<dbReference type="Proteomes" id="UP000026961">
    <property type="component" value="Chromosome 8"/>
</dbReference>
<protein>
    <submittedName>
        <fullName evidence="3">Uncharacterized protein</fullName>
    </submittedName>
</protein>
<reference evidence="3" key="2">
    <citation type="submission" date="2018-05" db="EMBL/GenBank/DDBJ databases">
        <title>OgluRS3 (Oryza glumaepatula Reference Sequence Version 3).</title>
        <authorList>
            <person name="Zhang J."/>
            <person name="Kudrna D."/>
            <person name="Lee S."/>
            <person name="Talag J."/>
            <person name="Welchert J."/>
            <person name="Wing R.A."/>
        </authorList>
    </citation>
    <scope>NUCLEOTIDE SEQUENCE [LARGE SCALE GENOMIC DNA]</scope>
</reference>
<dbReference type="AlphaFoldDB" id="A0A0E0APZ3"/>
<feature type="compositionally biased region" description="Low complexity" evidence="1">
    <location>
        <begin position="153"/>
        <end position="162"/>
    </location>
</feature>
<dbReference type="HOGENOM" id="CLU_080840_0_0_1"/>
<dbReference type="STRING" id="40148.A0A0E0APZ3"/>
<dbReference type="SUPFAM" id="SSF81995">
    <property type="entry name" value="beta-sandwich domain of Sec23/24"/>
    <property type="match status" value="1"/>
</dbReference>
<dbReference type="EnsemblPlants" id="OGLUM08G00650.1">
    <property type="protein sequence ID" value="OGLUM08G00650.1"/>
    <property type="gene ID" value="OGLUM08G00650"/>
</dbReference>
<dbReference type="Gramene" id="OGLUM08G00650.1">
    <property type="protein sequence ID" value="OGLUM08G00650.1"/>
    <property type="gene ID" value="OGLUM08G00650"/>
</dbReference>
<keyword evidence="4" id="KW-1185">Reference proteome</keyword>
<name>A0A0E0APZ3_9ORYZ</name>
<feature type="transmembrane region" description="Helical" evidence="2">
    <location>
        <begin position="76"/>
        <end position="100"/>
    </location>
</feature>
<dbReference type="eggNOG" id="ENOG502RSQP">
    <property type="taxonomic scope" value="Eukaryota"/>
</dbReference>
<evidence type="ECO:0000256" key="1">
    <source>
        <dbReference type="SAM" id="MobiDB-lite"/>
    </source>
</evidence>
<dbReference type="PANTHER" id="PTHR35697">
    <property type="entry name" value="OS08G0108300 PROTEIN"/>
    <property type="match status" value="1"/>
</dbReference>
<proteinExistence type="predicted"/>
<feature type="compositionally biased region" description="Basic and acidic residues" evidence="1">
    <location>
        <begin position="217"/>
        <end position="231"/>
    </location>
</feature>
<accession>A0A0E0APZ3</accession>
<feature type="region of interest" description="Disordered" evidence="1">
    <location>
        <begin position="153"/>
        <end position="178"/>
    </location>
</feature>
<dbReference type="InterPro" id="IPR044950">
    <property type="entry name" value="TED6/7"/>
</dbReference>
<evidence type="ECO:0000256" key="2">
    <source>
        <dbReference type="SAM" id="Phobius"/>
    </source>
</evidence>
<keyword evidence="2" id="KW-0812">Transmembrane</keyword>
<feature type="region of interest" description="Disordered" evidence="1">
    <location>
        <begin position="25"/>
        <end position="67"/>
    </location>
</feature>